<evidence type="ECO:0000313" key="2">
    <source>
        <dbReference type="Proteomes" id="UP001165583"/>
    </source>
</evidence>
<dbReference type="PANTHER" id="PTHR34309:SF1">
    <property type="entry name" value="PROTEIN GLCG"/>
    <property type="match status" value="1"/>
</dbReference>
<proteinExistence type="predicted"/>
<dbReference type="RefSeq" id="WP_260043612.1">
    <property type="nucleotide sequence ID" value="NZ_JANZXA010000001.1"/>
</dbReference>
<accession>A0ABT2I0Y8</accession>
<dbReference type="InterPro" id="IPR052517">
    <property type="entry name" value="GlcG_carb_metab_protein"/>
</dbReference>
<dbReference type="EMBL" id="JANZXA010000001">
    <property type="protein sequence ID" value="MCT2398466.1"/>
    <property type="molecule type" value="Genomic_DNA"/>
</dbReference>
<organism evidence="1 2">
    <name type="scientific">Novosphingobium mangrovi</name>
    <name type="common">ex Huang et al. 2023</name>
    <dbReference type="NCBI Taxonomy" id="2976432"/>
    <lineage>
        <taxon>Bacteria</taxon>
        <taxon>Pseudomonadati</taxon>
        <taxon>Pseudomonadota</taxon>
        <taxon>Alphaproteobacteria</taxon>
        <taxon>Sphingomonadales</taxon>
        <taxon>Sphingomonadaceae</taxon>
        <taxon>Novosphingobium</taxon>
    </lineage>
</organism>
<dbReference type="SUPFAM" id="SSF143744">
    <property type="entry name" value="GlcG-like"/>
    <property type="match status" value="1"/>
</dbReference>
<name>A0ABT2I0Y8_9SPHN</name>
<dbReference type="InterPro" id="IPR005624">
    <property type="entry name" value="PduO/GlcC-like"/>
</dbReference>
<gene>
    <name evidence="1" type="ORF">NZK81_02785</name>
</gene>
<dbReference type="InterPro" id="IPR038084">
    <property type="entry name" value="PduO/GlcC-like_sf"/>
</dbReference>
<keyword evidence="2" id="KW-1185">Reference proteome</keyword>
<dbReference type="Pfam" id="PF03928">
    <property type="entry name" value="HbpS-like"/>
    <property type="match status" value="1"/>
</dbReference>
<sequence>MLTKNVLSLAEAELLLNAAQAKSEELGGAHVICIADDAGYPIALRRLDKGKVTSVQIAQNKAFTAAAHRRVTHTFTNTYPGEEAWGIFTQHDGRITVFVGGYPIYVDGKVVGGIGVSGGNGEQDIAVCEAAIEAFAEHMRETGGGEVTIPEAAKRA</sequence>
<reference evidence="1" key="1">
    <citation type="submission" date="2022-09" db="EMBL/GenBank/DDBJ databases">
        <title>Novosphingobium sp. Nov., a polycyclic aromatic hydrocarbon-degrading bacterium isolated form mangrove sediments in HongKong.</title>
        <authorList>
            <person name="Hu Z."/>
        </authorList>
    </citation>
    <scope>NUCLEOTIDE SEQUENCE</scope>
    <source>
        <strain evidence="1">HK4-1</strain>
    </source>
</reference>
<dbReference type="PANTHER" id="PTHR34309">
    <property type="entry name" value="SLR1406 PROTEIN"/>
    <property type="match status" value="1"/>
</dbReference>
<dbReference type="Proteomes" id="UP001165583">
    <property type="component" value="Unassembled WGS sequence"/>
</dbReference>
<evidence type="ECO:0000313" key="1">
    <source>
        <dbReference type="EMBL" id="MCT2398466.1"/>
    </source>
</evidence>
<protein>
    <submittedName>
        <fullName evidence="1">Heme-binding protein</fullName>
    </submittedName>
</protein>
<comment type="caution">
    <text evidence="1">The sequence shown here is derived from an EMBL/GenBank/DDBJ whole genome shotgun (WGS) entry which is preliminary data.</text>
</comment>
<dbReference type="Gene3D" id="3.30.450.150">
    <property type="entry name" value="Haem-degrading domain"/>
    <property type="match status" value="1"/>
</dbReference>